<dbReference type="Pfam" id="PF01177">
    <property type="entry name" value="Asp_Glu_race"/>
    <property type="match status" value="1"/>
</dbReference>
<sequence length="245" mass="25821">MRILVINPNSSTAMTNGMLLAAKSTPISNSVEVVPMTASSNAPASIDDMEDIEISTKVILTELPAIDFSRDGFDAILVACFSVHSLVPELSARFDVPVTGIFEASILTALSLLKPGEQWGIVTTGSFWDKHLSDGVYDFLGVDAGRNTKFAGVATSGLTAGDFHSVSPEDVKAKLSLATKDLLKSGHVACVVLGCGGMAGLEGVIRSAATEVYGRKRADDLYIVDGVKAGIMQLHQSINGTRTFK</sequence>
<proteinExistence type="inferred from homology"/>
<dbReference type="AlphaFoldDB" id="A0A179F7J1"/>
<dbReference type="InterPro" id="IPR053714">
    <property type="entry name" value="Iso_Racemase_Enz_sf"/>
</dbReference>
<protein>
    <submittedName>
        <fullName evidence="2">Hydantoin racemase</fullName>
    </submittedName>
</protein>
<dbReference type="KEGG" id="pchm:VFPPC_14568"/>
<name>A0A179F7J1_METCM</name>
<dbReference type="Proteomes" id="UP000078397">
    <property type="component" value="Unassembled WGS sequence"/>
</dbReference>
<evidence type="ECO:0000313" key="2">
    <source>
        <dbReference type="EMBL" id="OAQ61445.1"/>
    </source>
</evidence>
<reference evidence="2 3" key="1">
    <citation type="journal article" date="2016" name="PLoS Pathog.">
        <title>Biosynthesis of antibiotic leucinostatins in bio-control fungus Purpureocillium lilacinum and their inhibition on phytophthora revealed by genome mining.</title>
        <authorList>
            <person name="Wang G."/>
            <person name="Liu Z."/>
            <person name="Lin R."/>
            <person name="Li E."/>
            <person name="Mao Z."/>
            <person name="Ling J."/>
            <person name="Yang Y."/>
            <person name="Yin W.B."/>
            <person name="Xie B."/>
        </authorList>
    </citation>
    <scope>NUCLEOTIDE SEQUENCE [LARGE SCALE GENOMIC DNA]</scope>
    <source>
        <strain evidence="2">170</strain>
    </source>
</reference>
<gene>
    <name evidence="2" type="ORF">VFPPC_14568</name>
</gene>
<dbReference type="GeneID" id="28856330"/>
<organism evidence="2 3">
    <name type="scientific">Pochonia chlamydosporia 170</name>
    <dbReference type="NCBI Taxonomy" id="1380566"/>
    <lineage>
        <taxon>Eukaryota</taxon>
        <taxon>Fungi</taxon>
        <taxon>Dikarya</taxon>
        <taxon>Ascomycota</taxon>
        <taxon>Pezizomycotina</taxon>
        <taxon>Sordariomycetes</taxon>
        <taxon>Hypocreomycetidae</taxon>
        <taxon>Hypocreales</taxon>
        <taxon>Clavicipitaceae</taxon>
        <taxon>Pochonia</taxon>
    </lineage>
</organism>
<dbReference type="OrthoDB" id="412018at2759"/>
<comment type="caution">
    <text evidence="2">The sequence shown here is derived from an EMBL/GenBank/DDBJ whole genome shotgun (WGS) entry which is preliminary data.</text>
</comment>
<dbReference type="STRING" id="1380566.A0A179F7J1"/>
<evidence type="ECO:0000313" key="3">
    <source>
        <dbReference type="Proteomes" id="UP000078397"/>
    </source>
</evidence>
<dbReference type="InterPro" id="IPR015942">
    <property type="entry name" value="Asp/Glu/hydantoin_racemase"/>
</dbReference>
<dbReference type="GO" id="GO:0047661">
    <property type="term" value="F:amino-acid racemase activity"/>
    <property type="evidence" value="ECO:0007669"/>
    <property type="project" value="InterPro"/>
</dbReference>
<dbReference type="InterPro" id="IPR052186">
    <property type="entry name" value="Hydantoin_racemase-like"/>
</dbReference>
<dbReference type="PANTHER" id="PTHR28047">
    <property type="entry name" value="PROTEIN DCG1"/>
    <property type="match status" value="1"/>
</dbReference>
<comment type="similarity">
    <text evidence="1">Belongs to the HyuE racemase family.</text>
</comment>
<dbReference type="Gene3D" id="3.40.50.12500">
    <property type="match status" value="1"/>
</dbReference>
<accession>A0A179F7J1</accession>
<evidence type="ECO:0000256" key="1">
    <source>
        <dbReference type="ARBA" id="ARBA00038414"/>
    </source>
</evidence>
<dbReference type="EMBL" id="LSBJ02000007">
    <property type="protein sequence ID" value="OAQ61445.1"/>
    <property type="molecule type" value="Genomic_DNA"/>
</dbReference>
<keyword evidence="3" id="KW-1185">Reference proteome</keyword>
<dbReference type="PANTHER" id="PTHR28047:SF5">
    <property type="entry name" value="PROTEIN DCG1"/>
    <property type="match status" value="1"/>
</dbReference>
<dbReference type="RefSeq" id="XP_018139149.1">
    <property type="nucleotide sequence ID" value="XM_018292336.1"/>
</dbReference>